<comment type="caution">
    <text evidence="1">The sequence shown here is derived from an EMBL/GenBank/DDBJ whole genome shotgun (WGS) entry which is preliminary data.</text>
</comment>
<reference evidence="1 2" key="1">
    <citation type="submission" date="2023-02" db="EMBL/GenBank/DDBJ databases">
        <title>LHISI_Scaffold_Assembly.</title>
        <authorList>
            <person name="Stuart O.P."/>
            <person name="Cleave R."/>
            <person name="Magrath M.J.L."/>
            <person name="Mikheyev A.S."/>
        </authorList>
    </citation>
    <scope>NUCLEOTIDE SEQUENCE [LARGE SCALE GENOMIC DNA]</scope>
    <source>
        <strain evidence="1">Daus_M_001</strain>
        <tissue evidence="1">Leg muscle</tissue>
    </source>
</reference>
<protein>
    <submittedName>
        <fullName evidence="1">Uncharacterized protein</fullName>
    </submittedName>
</protein>
<evidence type="ECO:0000313" key="1">
    <source>
        <dbReference type="EMBL" id="KAJ8886957.1"/>
    </source>
</evidence>
<proteinExistence type="predicted"/>
<dbReference type="EMBL" id="JARBHB010000004">
    <property type="protein sequence ID" value="KAJ8886957.1"/>
    <property type="molecule type" value="Genomic_DNA"/>
</dbReference>
<name>A0ABQ9HRW0_9NEOP</name>
<keyword evidence="2" id="KW-1185">Reference proteome</keyword>
<evidence type="ECO:0000313" key="2">
    <source>
        <dbReference type="Proteomes" id="UP001159363"/>
    </source>
</evidence>
<accession>A0ABQ9HRW0</accession>
<gene>
    <name evidence="1" type="ORF">PR048_013171</name>
</gene>
<dbReference type="Proteomes" id="UP001159363">
    <property type="component" value="Chromosome X"/>
</dbReference>
<sequence length="101" mass="11541">MGCGGSTWSTESLKQENFNELTIIEEVPIVEEHSSGQTSAFLTQIGNFPRVTKIFKFYYLSWCTIRIVINVDRGMSILMEKETNRISRNTIKSLGEDAKFK</sequence>
<organism evidence="1 2">
    <name type="scientific">Dryococelus australis</name>
    <dbReference type="NCBI Taxonomy" id="614101"/>
    <lineage>
        <taxon>Eukaryota</taxon>
        <taxon>Metazoa</taxon>
        <taxon>Ecdysozoa</taxon>
        <taxon>Arthropoda</taxon>
        <taxon>Hexapoda</taxon>
        <taxon>Insecta</taxon>
        <taxon>Pterygota</taxon>
        <taxon>Neoptera</taxon>
        <taxon>Polyneoptera</taxon>
        <taxon>Phasmatodea</taxon>
        <taxon>Verophasmatodea</taxon>
        <taxon>Anareolatae</taxon>
        <taxon>Phasmatidae</taxon>
        <taxon>Eurycanthinae</taxon>
        <taxon>Dryococelus</taxon>
    </lineage>
</organism>